<feature type="region of interest" description="Disordered" evidence="1">
    <location>
        <begin position="353"/>
        <end position="392"/>
    </location>
</feature>
<keyword evidence="3" id="KW-1185">Reference proteome</keyword>
<dbReference type="GeneID" id="67019618"/>
<dbReference type="EMBL" id="CAJRGZ010000015">
    <property type="protein sequence ID" value="CAG5140673.1"/>
    <property type="molecule type" value="Genomic_DNA"/>
</dbReference>
<accession>A0A8J2N0M6</accession>
<feature type="region of interest" description="Disordered" evidence="1">
    <location>
        <begin position="95"/>
        <end position="173"/>
    </location>
</feature>
<proteinExistence type="predicted"/>
<feature type="compositionally biased region" description="Polar residues" evidence="1">
    <location>
        <begin position="137"/>
        <end position="149"/>
    </location>
</feature>
<dbReference type="OrthoDB" id="3800839at2759"/>
<sequence length="702" mass="76968">MDPLRYVRSDFEAWTPSPNVYNKPQPEKPEKSKTTRAIGMARAVDAGKRLQRIMGVSEPVPFVTPPAMPKDLEQEFIAGMEEYGLDKRMQNMGLDALSQAASMQERMPEIKEENETPVRAAWTPPQSGQEEEVSGSPPLSLSDAQSTPSKDPGKPTGDVTDDQQLPALASSSGMSDADFEAFIKEPMLSLPNAVQQAFASSPPQWTSQGPAVNTTPLDGSQPVYASYDTPSFAAFRKQMSAFEECHVPAHSHGPLQMCNDGILTSDSKLRPDSDITSGSTSSCRSAFRTISKPLFPSPHVGVQSWSEKKIASQQPVAPVQLTPAATSSPGNAFFENLFRQPPTTSIPRIAVQTPSPTKLPSSKKRLAPQATDGLFGPALKGNRPDNKKPTGLPTLPASSLALQELDFPGYTPALLTILLTWSHAMQSFYRRLPDPKTFPIHTAFLHRITPPVYNHLISVAFYDTSVIPHKEIRFLGLGDAAEIGYAEVDVFHSKEEVAAFEAQEQEASKLQAMKRKLRLGFGYGEPKGKTSVYQDQMHLAMNGEGRWAYILIKAHATPQEEVAPHVMLAWHISAVTGTSTCLHTVFPDKDEPILSHPPALTTPTKQSPKRFASLQNLMIPTHGQKHLHRGIRSASSSLKLPQMDVSSILPQQGAQTLRRTVVKLDKAGNIPLIEGYRVDVKEFWGWLDAVGRGEGKIIVWRE</sequence>
<name>A0A8J2N0M6_9PLEO</name>
<feature type="region of interest" description="Disordered" evidence="1">
    <location>
        <begin position="15"/>
        <end position="35"/>
    </location>
</feature>
<dbReference type="Proteomes" id="UP000676310">
    <property type="component" value="Unassembled WGS sequence"/>
</dbReference>
<protein>
    <submittedName>
        <fullName evidence="2">Uncharacterized protein</fullName>
    </submittedName>
</protein>
<evidence type="ECO:0000313" key="3">
    <source>
        <dbReference type="Proteomes" id="UP000676310"/>
    </source>
</evidence>
<evidence type="ECO:0000256" key="1">
    <source>
        <dbReference type="SAM" id="MobiDB-lite"/>
    </source>
</evidence>
<evidence type="ECO:0000313" key="2">
    <source>
        <dbReference type="EMBL" id="CAG5140673.1"/>
    </source>
</evidence>
<dbReference type="AlphaFoldDB" id="A0A8J2N0M6"/>
<gene>
    <name evidence="2" type="ORF">ALTATR162_LOCUS760</name>
</gene>
<comment type="caution">
    <text evidence="2">The sequence shown here is derived from an EMBL/GenBank/DDBJ whole genome shotgun (WGS) entry which is preliminary data.</text>
</comment>
<organism evidence="2 3">
    <name type="scientific">Alternaria atra</name>
    <dbReference type="NCBI Taxonomy" id="119953"/>
    <lineage>
        <taxon>Eukaryota</taxon>
        <taxon>Fungi</taxon>
        <taxon>Dikarya</taxon>
        <taxon>Ascomycota</taxon>
        <taxon>Pezizomycotina</taxon>
        <taxon>Dothideomycetes</taxon>
        <taxon>Pleosporomycetidae</taxon>
        <taxon>Pleosporales</taxon>
        <taxon>Pleosporineae</taxon>
        <taxon>Pleosporaceae</taxon>
        <taxon>Alternaria</taxon>
        <taxon>Alternaria sect. Ulocladioides</taxon>
    </lineage>
</organism>
<reference evidence="2" key="1">
    <citation type="submission" date="2021-05" db="EMBL/GenBank/DDBJ databases">
        <authorList>
            <person name="Stam R."/>
        </authorList>
    </citation>
    <scope>NUCLEOTIDE SEQUENCE</scope>
    <source>
        <strain evidence="2">CS162</strain>
    </source>
</reference>
<dbReference type="RefSeq" id="XP_043164289.1">
    <property type="nucleotide sequence ID" value="XM_043308354.1"/>
</dbReference>
<feature type="compositionally biased region" description="Basic and acidic residues" evidence="1">
    <location>
        <begin position="106"/>
        <end position="116"/>
    </location>
</feature>